<evidence type="ECO:0000313" key="4">
    <source>
        <dbReference type="Proteomes" id="UP001059295"/>
    </source>
</evidence>
<evidence type="ECO:0000256" key="1">
    <source>
        <dbReference type="ARBA" id="ARBA00007198"/>
    </source>
</evidence>
<dbReference type="EMBL" id="CP102294">
    <property type="protein sequence ID" value="UWN57012.1"/>
    <property type="molecule type" value="Genomic_DNA"/>
</dbReference>
<organism evidence="3 4">
    <name type="scientific">Alistipes ihumii AP11</name>
    <dbReference type="NCBI Taxonomy" id="1211813"/>
    <lineage>
        <taxon>Bacteria</taxon>
        <taxon>Pseudomonadati</taxon>
        <taxon>Bacteroidota</taxon>
        <taxon>Bacteroidia</taxon>
        <taxon>Bacteroidales</taxon>
        <taxon>Rikenellaceae</taxon>
        <taxon>Alistipes</taxon>
    </lineage>
</organism>
<comment type="similarity">
    <text evidence="1 2">Belongs to the ArsC family.</text>
</comment>
<dbReference type="NCBIfam" id="TIGR01617">
    <property type="entry name" value="arsC_related"/>
    <property type="match status" value="1"/>
</dbReference>
<dbReference type="Gene3D" id="3.40.30.10">
    <property type="entry name" value="Glutaredoxin"/>
    <property type="match status" value="1"/>
</dbReference>
<dbReference type="PANTHER" id="PTHR30041:SF8">
    <property type="entry name" value="PROTEIN YFFB"/>
    <property type="match status" value="1"/>
</dbReference>
<evidence type="ECO:0000256" key="2">
    <source>
        <dbReference type="PROSITE-ProRule" id="PRU01282"/>
    </source>
</evidence>
<dbReference type="InterPro" id="IPR006504">
    <property type="entry name" value="Tscrpt_reg_Spx/MgsR"/>
</dbReference>
<evidence type="ECO:0000313" key="3">
    <source>
        <dbReference type="EMBL" id="UWN57012.1"/>
    </source>
</evidence>
<protein>
    <submittedName>
        <fullName evidence="3">Arsenate reductase family protein</fullName>
    </submittedName>
</protein>
<keyword evidence="4" id="KW-1185">Reference proteome</keyword>
<reference evidence="3" key="1">
    <citation type="journal article" date="2022" name="Cell">
        <title>Design, construction, and in vivo augmentation of a complex gut microbiome.</title>
        <authorList>
            <person name="Cheng A.G."/>
            <person name="Ho P.Y."/>
            <person name="Aranda-Diaz A."/>
            <person name="Jain S."/>
            <person name="Yu F.B."/>
            <person name="Meng X."/>
            <person name="Wang M."/>
            <person name="Iakiviak M."/>
            <person name="Nagashima K."/>
            <person name="Zhao A."/>
            <person name="Murugkar P."/>
            <person name="Patil A."/>
            <person name="Atabakhsh K."/>
            <person name="Weakley A."/>
            <person name="Yan J."/>
            <person name="Brumbaugh A.R."/>
            <person name="Higginbottom S."/>
            <person name="Dimas A."/>
            <person name="Shiver A.L."/>
            <person name="Deutschbauer A."/>
            <person name="Neff N."/>
            <person name="Sonnenburg J.L."/>
            <person name="Huang K.C."/>
            <person name="Fischbach M.A."/>
        </authorList>
    </citation>
    <scope>NUCLEOTIDE SEQUENCE</scope>
    <source>
        <strain evidence="3">AP11</strain>
    </source>
</reference>
<dbReference type="Pfam" id="PF03960">
    <property type="entry name" value="ArsC"/>
    <property type="match status" value="1"/>
</dbReference>
<sequence>MKYLFLHYPACGTCRKAARWLAEHGVEAESRDIVLSNPGRDELSQWIATSGLPARKFFNTSGQRYKELNLKEKVAKASDGELIALLATEGKLVKRPLLVGPDFVLVGFREEQWQEKLLGR</sequence>
<dbReference type="InterPro" id="IPR036249">
    <property type="entry name" value="Thioredoxin-like_sf"/>
</dbReference>
<proteinExistence type="inferred from homology"/>
<dbReference type="SUPFAM" id="SSF52833">
    <property type="entry name" value="Thioredoxin-like"/>
    <property type="match status" value="1"/>
</dbReference>
<dbReference type="GeneID" id="82892110"/>
<name>A0ABY5UYG5_9BACT</name>
<accession>A0ABY5UYG5</accession>
<dbReference type="PROSITE" id="PS51353">
    <property type="entry name" value="ARSC"/>
    <property type="match status" value="1"/>
</dbReference>
<dbReference type="Proteomes" id="UP001059295">
    <property type="component" value="Chromosome"/>
</dbReference>
<dbReference type="PROSITE" id="PS51354">
    <property type="entry name" value="GLUTAREDOXIN_2"/>
    <property type="match status" value="1"/>
</dbReference>
<gene>
    <name evidence="3" type="ORF">NQ491_10210</name>
</gene>
<dbReference type="RefSeq" id="WP_019245655.1">
    <property type="nucleotide sequence ID" value="NZ_CAPH01000009.1"/>
</dbReference>
<dbReference type="InterPro" id="IPR006660">
    <property type="entry name" value="Arsenate_reductase-like"/>
</dbReference>
<dbReference type="CDD" id="cd03036">
    <property type="entry name" value="ArsC_like"/>
    <property type="match status" value="1"/>
</dbReference>
<dbReference type="PANTHER" id="PTHR30041">
    <property type="entry name" value="ARSENATE REDUCTASE"/>
    <property type="match status" value="1"/>
</dbReference>